<evidence type="ECO:0008006" key="2">
    <source>
        <dbReference type="Google" id="ProtNLM"/>
    </source>
</evidence>
<gene>
    <name evidence="1" type="ORF">JLLEDACL_00019</name>
</gene>
<evidence type="ECO:0000313" key="1">
    <source>
        <dbReference type="EMBL" id="QNO55620.1"/>
    </source>
</evidence>
<accession>A0A7G9Z5T6</accession>
<dbReference type="Gene3D" id="3.40.50.2300">
    <property type="match status" value="2"/>
</dbReference>
<dbReference type="InterPro" id="IPR007487">
    <property type="entry name" value="ABC_transpt-TYRBP-like"/>
</dbReference>
<reference evidence="1" key="1">
    <citation type="submission" date="2020-06" db="EMBL/GenBank/DDBJ databases">
        <title>Unique genomic features of the anaerobic methanotrophic archaea.</title>
        <authorList>
            <person name="Chadwick G.L."/>
            <person name="Skennerton C.T."/>
            <person name="Laso-Perez R."/>
            <person name="Leu A.O."/>
            <person name="Speth D.R."/>
            <person name="Yu H."/>
            <person name="Morgan-Lang C."/>
            <person name="Hatzenpichler R."/>
            <person name="Goudeau D."/>
            <person name="Malmstrom R."/>
            <person name="Brazelton W.J."/>
            <person name="Woyke T."/>
            <person name="Hallam S.J."/>
            <person name="Tyson G.W."/>
            <person name="Wegener G."/>
            <person name="Boetius A."/>
            <person name="Orphan V."/>
        </authorList>
    </citation>
    <scope>NUCLEOTIDE SEQUENCE</scope>
</reference>
<protein>
    <recommendedName>
        <fullName evidence="2">Periplasmic binding protein domain-containing protein</fullName>
    </recommendedName>
</protein>
<sequence length="315" mass="35234">MEWEQDIQKGIVEGLSRKGYTEGQDYELKTFCMDTKVTYTTPEQIEQRAEIAFDLIEEFKPDIVFVNNDNALKYVGVEYTKRHPEKKLPFVFSGVNLDPTIYEPIESLEVPGGPITGALERIPYYEAFSLGKRIFPDASNIVLLADSSPSSNLVVSTFKEQYLDKVTDLPLQVIDYIQVETFQEWKEKVAEYQTKADFIGILNYHQLRDENGKVVPAPEVAKWTVYNNKLPELGLIATYAEDGVLAAAGVSYYKTGIYVGVVGGEILRGSEPATIPIVDPKVVDITFNLGWAEMLGIEIPATELAEATEVFHSIG</sequence>
<name>A0A7G9Z5T6_9EURY</name>
<organism evidence="1">
    <name type="scientific">Candidatus Methanophaga sp. ANME-1 ERB7</name>
    <dbReference type="NCBI Taxonomy" id="2759913"/>
    <lineage>
        <taxon>Archaea</taxon>
        <taxon>Methanobacteriati</taxon>
        <taxon>Methanobacteriota</taxon>
        <taxon>Stenosarchaea group</taxon>
        <taxon>Methanomicrobia</taxon>
        <taxon>Candidatus Methanophagales</taxon>
        <taxon>Candidatus Methanophagaceae</taxon>
        <taxon>Candidatus Methanophaga</taxon>
    </lineage>
</organism>
<dbReference type="AlphaFoldDB" id="A0A7G9Z5T6"/>
<proteinExistence type="predicted"/>
<dbReference type="EMBL" id="MT631623">
    <property type="protein sequence ID" value="QNO55620.1"/>
    <property type="molecule type" value="Genomic_DNA"/>
</dbReference>
<dbReference type="PANTHER" id="PTHR35271:SF1">
    <property type="entry name" value="ABC TRANSPORTER, SUBSTRATE-BINDING LIPOPROTEIN"/>
    <property type="match status" value="1"/>
</dbReference>
<dbReference type="Pfam" id="PF04392">
    <property type="entry name" value="ABC_sub_bind"/>
    <property type="match status" value="1"/>
</dbReference>
<dbReference type="PANTHER" id="PTHR35271">
    <property type="entry name" value="ABC TRANSPORTER, SUBSTRATE-BINDING LIPOPROTEIN-RELATED"/>
    <property type="match status" value="1"/>
</dbReference>